<dbReference type="Pfam" id="PF02321">
    <property type="entry name" value="OEP"/>
    <property type="match status" value="2"/>
</dbReference>
<dbReference type="NCBIfam" id="TIGR01845">
    <property type="entry name" value="outer_NodT"/>
    <property type="match status" value="1"/>
</dbReference>
<dbReference type="InterPro" id="IPR010131">
    <property type="entry name" value="MdtP/NodT-like"/>
</dbReference>
<evidence type="ECO:0000256" key="3">
    <source>
        <dbReference type="SAM" id="Coils"/>
    </source>
</evidence>
<dbReference type="InterPro" id="IPR003423">
    <property type="entry name" value="OMP_efflux"/>
</dbReference>
<dbReference type="AlphaFoldDB" id="A0A6B8KKJ0"/>
<dbReference type="OrthoDB" id="7181739at2"/>
<evidence type="ECO:0000256" key="2">
    <source>
        <dbReference type="RuleBase" id="RU362097"/>
    </source>
</evidence>
<gene>
    <name evidence="4" type="ORF">H2LOC_016150</name>
</gene>
<dbReference type="GO" id="GO:0005886">
    <property type="term" value="C:plasma membrane"/>
    <property type="evidence" value="ECO:0007669"/>
    <property type="project" value="UniProtKB-SubCell"/>
</dbReference>
<reference evidence="4 5" key="1">
    <citation type="submission" date="2019-11" db="EMBL/GenBank/DDBJ databases">
        <title>The genome sequence of Methylocystis heyeri.</title>
        <authorList>
            <person name="Oshkin I.Y."/>
            <person name="Miroshnikov K."/>
            <person name="Dedysh S.N."/>
        </authorList>
    </citation>
    <scope>NUCLEOTIDE SEQUENCE [LARGE SCALE GENOMIC DNA]</scope>
    <source>
        <strain evidence="4 5">H2</strain>
    </source>
</reference>
<evidence type="ECO:0000313" key="4">
    <source>
        <dbReference type="EMBL" id="QGM48119.1"/>
    </source>
</evidence>
<dbReference type="Gene3D" id="1.20.1600.10">
    <property type="entry name" value="Outer membrane efflux proteins (OEP)"/>
    <property type="match status" value="1"/>
</dbReference>
<evidence type="ECO:0000313" key="5">
    <source>
        <dbReference type="Proteomes" id="UP000309061"/>
    </source>
</evidence>
<comment type="subcellular location">
    <subcellularLocation>
        <location evidence="2">Cell membrane</location>
        <topology evidence="2">Lipid-anchor</topology>
    </subcellularLocation>
</comment>
<proteinExistence type="inferred from homology"/>
<dbReference type="Gene3D" id="2.20.200.10">
    <property type="entry name" value="Outer membrane efflux proteins (OEP)"/>
    <property type="match status" value="1"/>
</dbReference>
<evidence type="ECO:0000256" key="1">
    <source>
        <dbReference type="ARBA" id="ARBA00007613"/>
    </source>
</evidence>
<dbReference type="SUPFAM" id="SSF56954">
    <property type="entry name" value="Outer membrane efflux proteins (OEP)"/>
    <property type="match status" value="1"/>
</dbReference>
<accession>A0A6B8KKJ0</accession>
<keyword evidence="2" id="KW-0472">Membrane</keyword>
<dbReference type="Proteomes" id="UP000309061">
    <property type="component" value="Chromosome"/>
</dbReference>
<sequence length="486" mass="52685">MLGACNFAPEYAPPVIEMPAQFKEAHGVGWETARPCDDQPRGTWWRSFNDRGLDELEPQIDEANQDLAAALAALDQARSYVAKAQAALLPSVNLDNSYSANKQSRHRPLRKANTPFSVNGQIESWQDTRPLNEPDHYGDNLLTLQSSYEVDLWGRVRNSIAVGEANAEGRAAQMESVRLSLQAELARIYLALRGLDSEVRLLNDTIEAYKRALALTRVRVEGQIASPEDQARAEAQLELARAQVVDLLGQRAQLEHAIATLIGKPASSFTLRPASLVEKTPAIPPSVPSALLERRPDIAAEERQVAAANAQIGVARAAFFPRLMINLSGGTQDTGLSLLNMRNSIWSLGPSITLPIFDAGARAADLAGAEAAYLETVARYRGSVLRAIQEVEDSLANLRWLAKGVQSMETASNAADKVLGISLTLYRDGATNYLDVVTAQTAALEARRSVLSLKTRRQEAAVALMLALGGGWPTPAPAPEQICMSH</sequence>
<keyword evidence="2" id="KW-1134">Transmembrane beta strand</keyword>
<protein>
    <submittedName>
        <fullName evidence="4">Efflux transporter outer membrane subunit</fullName>
    </submittedName>
</protein>
<dbReference type="EMBL" id="CP046052">
    <property type="protein sequence ID" value="QGM48119.1"/>
    <property type="molecule type" value="Genomic_DNA"/>
</dbReference>
<feature type="coiled-coil region" evidence="3">
    <location>
        <begin position="53"/>
        <end position="80"/>
    </location>
</feature>
<dbReference type="PANTHER" id="PTHR30203:SF33">
    <property type="entry name" value="BLR4455 PROTEIN"/>
    <property type="match status" value="1"/>
</dbReference>
<keyword evidence="5" id="KW-1185">Reference proteome</keyword>
<comment type="similarity">
    <text evidence="1 2">Belongs to the outer membrane factor (OMF) (TC 1.B.17) family.</text>
</comment>
<organism evidence="4 5">
    <name type="scientific">Methylocystis heyeri</name>
    <dbReference type="NCBI Taxonomy" id="391905"/>
    <lineage>
        <taxon>Bacteria</taxon>
        <taxon>Pseudomonadati</taxon>
        <taxon>Pseudomonadota</taxon>
        <taxon>Alphaproteobacteria</taxon>
        <taxon>Hyphomicrobiales</taxon>
        <taxon>Methylocystaceae</taxon>
        <taxon>Methylocystis</taxon>
    </lineage>
</organism>
<keyword evidence="2" id="KW-0449">Lipoprotein</keyword>
<name>A0A6B8KKJ0_9HYPH</name>
<dbReference type="GO" id="GO:0015562">
    <property type="term" value="F:efflux transmembrane transporter activity"/>
    <property type="evidence" value="ECO:0007669"/>
    <property type="project" value="InterPro"/>
</dbReference>
<dbReference type="KEGG" id="mhey:H2LOC_016150"/>
<keyword evidence="2" id="KW-0812">Transmembrane</keyword>
<keyword evidence="3" id="KW-0175">Coiled coil</keyword>
<keyword evidence="2" id="KW-0564">Palmitate</keyword>
<dbReference type="PANTHER" id="PTHR30203">
    <property type="entry name" value="OUTER MEMBRANE CATION EFFLUX PROTEIN"/>
    <property type="match status" value="1"/>
</dbReference>